<proteinExistence type="predicted"/>
<comment type="caution">
    <text evidence="2">The sequence shown here is derived from an EMBL/GenBank/DDBJ whole genome shotgun (WGS) entry which is preliminary data.</text>
</comment>
<dbReference type="EMBL" id="BSRI01000002">
    <property type="protein sequence ID" value="GLV60666.1"/>
    <property type="molecule type" value="Genomic_DNA"/>
</dbReference>
<feature type="signal peptide" evidence="1">
    <location>
        <begin position="1"/>
        <end position="24"/>
    </location>
</feature>
<keyword evidence="3" id="KW-1185">Reference proteome</keyword>
<evidence type="ECO:0000313" key="2">
    <source>
        <dbReference type="EMBL" id="GLV60666.1"/>
    </source>
</evidence>
<accession>A0ABQ6G760</accession>
<feature type="chain" id="PRO_5046339195" evidence="1">
    <location>
        <begin position="25"/>
        <end position="93"/>
    </location>
</feature>
<name>A0ABQ6G760_9CHLR</name>
<protein>
    <submittedName>
        <fullName evidence="2">Uncharacterized protein</fullName>
    </submittedName>
</protein>
<dbReference type="Proteomes" id="UP001344906">
    <property type="component" value="Unassembled WGS sequence"/>
</dbReference>
<gene>
    <name evidence="2" type="ORF">KDH_74850</name>
</gene>
<organism evidence="2 3">
    <name type="scientific">Dictyobacter halimunensis</name>
    <dbReference type="NCBI Taxonomy" id="3026934"/>
    <lineage>
        <taxon>Bacteria</taxon>
        <taxon>Bacillati</taxon>
        <taxon>Chloroflexota</taxon>
        <taxon>Ktedonobacteria</taxon>
        <taxon>Ktedonobacterales</taxon>
        <taxon>Dictyobacteraceae</taxon>
        <taxon>Dictyobacter</taxon>
    </lineage>
</organism>
<evidence type="ECO:0000256" key="1">
    <source>
        <dbReference type="SAM" id="SignalP"/>
    </source>
</evidence>
<keyword evidence="1" id="KW-0732">Signal</keyword>
<reference evidence="2 3" key="1">
    <citation type="submission" date="2023-02" db="EMBL/GenBank/DDBJ databases">
        <title>Dictyobacter halimunensis sp. nov., a new member of the class Ktedonobacteria from forest soil in a geothermal area.</title>
        <authorList>
            <person name="Rachmania M.K."/>
            <person name="Ningsih F."/>
            <person name="Sakai Y."/>
            <person name="Yabe S."/>
            <person name="Yokota A."/>
            <person name="Sjamsuridzal W."/>
        </authorList>
    </citation>
    <scope>NUCLEOTIDE SEQUENCE [LARGE SCALE GENOMIC DNA]</scope>
    <source>
        <strain evidence="2 3">S3.2.2.5</strain>
    </source>
</reference>
<sequence length="93" mass="10005">MRKTLFRMLLGVFIIGGIMMTSLAAPHAFTSSHVSNSIPGCADWDYSCGYIKGFAAGRTAALSGLCTNSFSAPQTQTASERGYRDAFSYYCQA</sequence>
<evidence type="ECO:0000313" key="3">
    <source>
        <dbReference type="Proteomes" id="UP001344906"/>
    </source>
</evidence>